<protein>
    <recommendedName>
        <fullName evidence="4">Long-chain-fatty-acyl-CoA reductase</fullName>
    </recommendedName>
</protein>
<sequence length="394" mass="44672">MIDKLDPIHSLSHERFDLDEFFDSSLFPTYAQQTLSFARAMSRHLLTDLACKQYPELVSLGFWLRDANLFHFEKKIKGKYLKPLGSVLHITPNNVDTMFMYSWICSLLMGNRNLVRVSTKESRIKALLLKAIKSQFSKSEFAALSSANQFISYEKASNWTTYLSARVDARVIWGGDETVSEIRAAQTGVRCRDVSFADRQSVAIVNGDMFTNSDTIDGVAERLWRDTHPYEQQACSSPRIIFWLGELRHQRAFFEAVNTLATATSQQIYQRNERLVLLQQLRSSGVVDSVIMDDAITAMCLAQSFPLNKVNHPGYLQYFIVDLTALEALPSYLDEKVQTVTYAGIEVQRLLNVLSCPSIKGVDRVVPTGSALTFSPVWDGYDLFSQLSREIILE</sequence>
<proteinExistence type="predicted"/>
<evidence type="ECO:0000313" key="3">
    <source>
        <dbReference type="Proteomes" id="UP001652504"/>
    </source>
</evidence>
<evidence type="ECO:0000313" key="2">
    <source>
        <dbReference type="EMBL" id="MCV2885453.1"/>
    </source>
</evidence>
<reference evidence="2 3" key="1">
    <citation type="submission" date="2022-10" db="EMBL/GenBank/DDBJ databases">
        <title>Aestuariibacter sp. AA17 isolated from Montipora capitata coral fragment.</title>
        <authorList>
            <person name="Emsley S.A."/>
            <person name="Pfannmuller K.M."/>
            <person name="Loughran R.M."/>
            <person name="Shlafstein M."/>
            <person name="Papke E."/>
            <person name="Saw J.H."/>
            <person name="Ushijima B."/>
            <person name="Videau P."/>
        </authorList>
    </citation>
    <scope>NUCLEOTIDE SEQUENCE [LARGE SCALE GENOMIC DNA]</scope>
    <source>
        <strain evidence="2 3">AA17</strain>
    </source>
</reference>
<dbReference type="Pfam" id="PF05893">
    <property type="entry name" value="LuxC"/>
    <property type="match status" value="1"/>
</dbReference>
<keyword evidence="1" id="KW-0521">NADP</keyword>
<dbReference type="SUPFAM" id="SSF53720">
    <property type="entry name" value="ALDH-like"/>
    <property type="match status" value="1"/>
</dbReference>
<organism evidence="2 3">
    <name type="scientific">Fluctibacter corallii</name>
    <dbReference type="NCBI Taxonomy" id="2984329"/>
    <lineage>
        <taxon>Bacteria</taxon>
        <taxon>Pseudomonadati</taxon>
        <taxon>Pseudomonadota</taxon>
        <taxon>Gammaproteobacteria</taxon>
        <taxon>Alteromonadales</taxon>
        <taxon>Alteromonadaceae</taxon>
        <taxon>Fluctibacter</taxon>
    </lineage>
</organism>
<dbReference type="EMBL" id="JAOWKX010000006">
    <property type="protein sequence ID" value="MCV2885453.1"/>
    <property type="molecule type" value="Genomic_DNA"/>
</dbReference>
<evidence type="ECO:0000256" key="1">
    <source>
        <dbReference type="ARBA" id="ARBA00022857"/>
    </source>
</evidence>
<dbReference type="RefSeq" id="WP_263712745.1">
    <property type="nucleotide sequence ID" value="NZ_JAOWKX010000006.1"/>
</dbReference>
<keyword evidence="3" id="KW-1185">Reference proteome</keyword>
<comment type="caution">
    <text evidence="2">The sequence shown here is derived from an EMBL/GenBank/DDBJ whole genome shotgun (WGS) entry which is preliminary data.</text>
</comment>
<dbReference type="InterPro" id="IPR008670">
    <property type="entry name" value="CoA_reduct_LuxC"/>
</dbReference>
<gene>
    <name evidence="2" type="ORF">OE749_12180</name>
</gene>
<dbReference type="Proteomes" id="UP001652504">
    <property type="component" value="Unassembled WGS sequence"/>
</dbReference>
<name>A0ABT3A9U2_9ALTE</name>
<accession>A0ABT3A9U2</accession>
<evidence type="ECO:0008006" key="4">
    <source>
        <dbReference type="Google" id="ProtNLM"/>
    </source>
</evidence>
<dbReference type="InterPro" id="IPR016161">
    <property type="entry name" value="Ald_DH/histidinol_DH"/>
</dbReference>